<sequence length="138" mass="15608">LKMLHGWYAHPIPYKMTIKDFFDKLIIGEISPECNISIDPSETIDHIELSQMLDAGATTIQASLHCEIIESTKAFGLNTHYYLKTSDIVTSHLVPLNNKQVLYNDIIEWIHQNGRGWSSIEDADSQGKKFVSCLCEAI</sequence>
<dbReference type="EMBL" id="CAJVQC010051310">
    <property type="protein sequence ID" value="CAG8790210.1"/>
    <property type="molecule type" value="Genomic_DNA"/>
</dbReference>
<comment type="caution">
    <text evidence="1">The sequence shown here is derived from an EMBL/GenBank/DDBJ whole genome shotgun (WGS) entry which is preliminary data.</text>
</comment>
<evidence type="ECO:0000313" key="1">
    <source>
        <dbReference type="EMBL" id="CAG8790210.1"/>
    </source>
</evidence>
<feature type="non-terminal residue" evidence="1">
    <location>
        <position position="1"/>
    </location>
</feature>
<keyword evidence="2" id="KW-1185">Reference proteome</keyword>
<organism evidence="1 2">
    <name type="scientific">Racocetra persica</name>
    <dbReference type="NCBI Taxonomy" id="160502"/>
    <lineage>
        <taxon>Eukaryota</taxon>
        <taxon>Fungi</taxon>
        <taxon>Fungi incertae sedis</taxon>
        <taxon>Mucoromycota</taxon>
        <taxon>Glomeromycotina</taxon>
        <taxon>Glomeromycetes</taxon>
        <taxon>Diversisporales</taxon>
        <taxon>Gigasporaceae</taxon>
        <taxon>Racocetra</taxon>
    </lineage>
</organism>
<gene>
    <name evidence="1" type="ORF">RPERSI_LOCUS19009</name>
</gene>
<reference evidence="1" key="1">
    <citation type="submission" date="2021-06" db="EMBL/GenBank/DDBJ databases">
        <authorList>
            <person name="Kallberg Y."/>
            <person name="Tangrot J."/>
            <person name="Rosling A."/>
        </authorList>
    </citation>
    <scope>NUCLEOTIDE SEQUENCE</scope>
    <source>
        <strain evidence="1">MA461A</strain>
    </source>
</reference>
<proteinExistence type="predicted"/>
<evidence type="ECO:0000313" key="2">
    <source>
        <dbReference type="Proteomes" id="UP000789920"/>
    </source>
</evidence>
<dbReference type="Proteomes" id="UP000789920">
    <property type="component" value="Unassembled WGS sequence"/>
</dbReference>
<name>A0ACA9RG00_9GLOM</name>
<feature type="non-terminal residue" evidence="1">
    <location>
        <position position="138"/>
    </location>
</feature>
<accession>A0ACA9RG00</accession>
<protein>
    <submittedName>
        <fullName evidence="1">19682_t:CDS:1</fullName>
    </submittedName>
</protein>